<dbReference type="AlphaFoldDB" id="A0AAV4NTL4"/>
<dbReference type="EMBL" id="BPLR01003731">
    <property type="protein sequence ID" value="GIX88063.1"/>
    <property type="molecule type" value="Genomic_DNA"/>
</dbReference>
<keyword evidence="2" id="KW-1185">Reference proteome</keyword>
<name>A0AAV4NTL4_CAEEX</name>
<organism evidence="1 2">
    <name type="scientific">Caerostris extrusa</name>
    <name type="common">Bark spider</name>
    <name type="synonym">Caerostris bankana</name>
    <dbReference type="NCBI Taxonomy" id="172846"/>
    <lineage>
        <taxon>Eukaryota</taxon>
        <taxon>Metazoa</taxon>
        <taxon>Ecdysozoa</taxon>
        <taxon>Arthropoda</taxon>
        <taxon>Chelicerata</taxon>
        <taxon>Arachnida</taxon>
        <taxon>Araneae</taxon>
        <taxon>Araneomorphae</taxon>
        <taxon>Entelegynae</taxon>
        <taxon>Araneoidea</taxon>
        <taxon>Araneidae</taxon>
        <taxon>Caerostris</taxon>
    </lineage>
</organism>
<reference evidence="1 2" key="1">
    <citation type="submission" date="2021-06" db="EMBL/GenBank/DDBJ databases">
        <title>Caerostris extrusa draft genome.</title>
        <authorList>
            <person name="Kono N."/>
            <person name="Arakawa K."/>
        </authorList>
    </citation>
    <scope>NUCLEOTIDE SEQUENCE [LARGE SCALE GENOMIC DNA]</scope>
</reference>
<evidence type="ECO:0000313" key="1">
    <source>
        <dbReference type="EMBL" id="GIX88063.1"/>
    </source>
</evidence>
<gene>
    <name evidence="1" type="ORF">CEXT_787651</name>
</gene>
<protein>
    <submittedName>
        <fullName evidence="1">Uncharacterized protein</fullName>
    </submittedName>
</protein>
<sequence length="113" mass="12597">MQLQRVKHGQHLIRPLRCIINCAYETIVTLLLNAPSIVNLFQLHERASSISGAVSFAVLLRTHKRIHGIHTLIITKLNPINAAPFLHQKGRDCKAVPSRSAQPAFDSAIVLNY</sequence>
<evidence type="ECO:0000313" key="2">
    <source>
        <dbReference type="Proteomes" id="UP001054945"/>
    </source>
</evidence>
<comment type="caution">
    <text evidence="1">The sequence shown here is derived from an EMBL/GenBank/DDBJ whole genome shotgun (WGS) entry which is preliminary data.</text>
</comment>
<accession>A0AAV4NTL4</accession>
<proteinExistence type="predicted"/>
<dbReference type="Proteomes" id="UP001054945">
    <property type="component" value="Unassembled WGS sequence"/>
</dbReference>